<dbReference type="EMBL" id="QTSX02002941">
    <property type="protein sequence ID" value="KAJ9073016.1"/>
    <property type="molecule type" value="Genomic_DNA"/>
</dbReference>
<keyword evidence="2" id="KW-1185">Reference proteome</keyword>
<evidence type="ECO:0000313" key="1">
    <source>
        <dbReference type="EMBL" id="KAJ9073016.1"/>
    </source>
</evidence>
<organism evidence="1 2">
    <name type="scientific">Entomophthora muscae</name>
    <dbReference type="NCBI Taxonomy" id="34485"/>
    <lineage>
        <taxon>Eukaryota</taxon>
        <taxon>Fungi</taxon>
        <taxon>Fungi incertae sedis</taxon>
        <taxon>Zoopagomycota</taxon>
        <taxon>Entomophthoromycotina</taxon>
        <taxon>Entomophthoromycetes</taxon>
        <taxon>Entomophthorales</taxon>
        <taxon>Entomophthoraceae</taxon>
        <taxon>Entomophthora</taxon>
    </lineage>
</organism>
<dbReference type="Proteomes" id="UP001165960">
    <property type="component" value="Unassembled WGS sequence"/>
</dbReference>
<protein>
    <submittedName>
        <fullName evidence="1">Uncharacterized protein</fullName>
    </submittedName>
</protein>
<gene>
    <name evidence="1" type="ORF">DSO57_1021089</name>
</gene>
<sequence length="139" mass="15496">MCVVSTVIWGGEMSALHWRERSSFGGKLAVLNEGPIRVIRKRGTNDYGWLAEVLSVTKFTATLYAQGSWSASLCLYLKPILPEKPYLYGFIQIQPGFINKKFTTPGFQLEALPKLQKGLILLPSLKLASCINCKSLPYL</sequence>
<reference evidence="1" key="1">
    <citation type="submission" date="2022-04" db="EMBL/GenBank/DDBJ databases">
        <title>Genome of the entomopathogenic fungus Entomophthora muscae.</title>
        <authorList>
            <person name="Elya C."/>
            <person name="Lovett B.R."/>
            <person name="Lee E."/>
            <person name="Macias A.M."/>
            <person name="Hajek A.E."/>
            <person name="De Bivort B.L."/>
            <person name="Kasson M.T."/>
            <person name="De Fine Licht H.H."/>
            <person name="Stajich J.E."/>
        </authorList>
    </citation>
    <scope>NUCLEOTIDE SEQUENCE</scope>
    <source>
        <strain evidence="1">Berkeley</strain>
    </source>
</reference>
<name>A0ACC2TF26_9FUNG</name>
<evidence type="ECO:0000313" key="2">
    <source>
        <dbReference type="Proteomes" id="UP001165960"/>
    </source>
</evidence>
<proteinExistence type="predicted"/>
<comment type="caution">
    <text evidence="1">The sequence shown here is derived from an EMBL/GenBank/DDBJ whole genome shotgun (WGS) entry which is preliminary data.</text>
</comment>
<accession>A0ACC2TF26</accession>